<proteinExistence type="predicted"/>
<accession>A0A4Q1HP50</accession>
<dbReference type="OrthoDB" id="197283at2"/>
<gene>
    <name evidence="1" type="ORF">C7R54_03520</name>
</gene>
<comment type="caution">
    <text evidence="1">The sequence shown here is derived from an EMBL/GenBank/DDBJ whole genome shotgun (WGS) entry which is preliminary data.</text>
</comment>
<dbReference type="EMBL" id="PYAL01000001">
    <property type="protein sequence ID" value="RXN92824.1"/>
    <property type="molecule type" value="Genomic_DNA"/>
</dbReference>
<keyword evidence="2" id="KW-1185">Reference proteome</keyword>
<dbReference type="AlphaFoldDB" id="A0A4Q1HP50"/>
<dbReference type="RefSeq" id="WP_129148785.1">
    <property type="nucleotide sequence ID" value="NZ_JBHSDO010000006.1"/>
</dbReference>
<evidence type="ECO:0000313" key="2">
    <source>
        <dbReference type="Proteomes" id="UP000290849"/>
    </source>
</evidence>
<dbReference type="Proteomes" id="UP000290849">
    <property type="component" value="Unassembled WGS sequence"/>
</dbReference>
<dbReference type="InterPro" id="IPR009387">
    <property type="entry name" value="HigB-2"/>
</dbReference>
<evidence type="ECO:0000313" key="1">
    <source>
        <dbReference type="EMBL" id="RXN92824.1"/>
    </source>
</evidence>
<organism evidence="1 2">
    <name type="scientific">Achromobacter aloeverae</name>
    <dbReference type="NCBI Taxonomy" id="1750518"/>
    <lineage>
        <taxon>Bacteria</taxon>
        <taxon>Pseudomonadati</taxon>
        <taxon>Pseudomonadota</taxon>
        <taxon>Betaproteobacteria</taxon>
        <taxon>Burkholderiales</taxon>
        <taxon>Alcaligenaceae</taxon>
        <taxon>Achromobacter</taxon>
    </lineage>
</organism>
<reference evidence="1 2" key="1">
    <citation type="journal article" date="2017" name="Int. J. Syst. Evol. Microbiol.">
        <title>Achromobacter aloeverae sp. nov., isolated from the root of Aloe vera (L.) Burm.f.</title>
        <authorList>
            <person name="Kuncharoen N."/>
            <person name="Muramatsu Y."/>
            <person name="Shibata C."/>
            <person name="Kamakura Y."/>
            <person name="Nakagawa Y."/>
            <person name="Tanasupawat S."/>
        </authorList>
    </citation>
    <scope>NUCLEOTIDE SEQUENCE [LARGE SCALE GENOMIC DNA]</scope>
    <source>
        <strain evidence="1 2">AVA-1</strain>
    </source>
</reference>
<protein>
    <submittedName>
        <fullName evidence="1">Transcriptional regulator</fullName>
    </submittedName>
</protein>
<dbReference type="PIRSF" id="PIRSF039032">
    <property type="entry name" value="HigB-2"/>
    <property type="match status" value="1"/>
</dbReference>
<name>A0A4Q1HP50_9BURK</name>
<sequence>MLTVIETNRFVSLSAEIWTDAEREEFVDWIADHPEAGDVIPRTNGCRKVRWVRAGMGKRGGARVIYFLRLANAEIVLLLVYAKAKFDNVPPALLAKMKEKFDAQKEG</sequence>